<evidence type="ECO:0000256" key="9">
    <source>
        <dbReference type="ARBA" id="ARBA00022692"/>
    </source>
</evidence>
<feature type="region of interest" description="Disordered" evidence="15">
    <location>
        <begin position="178"/>
        <end position="202"/>
    </location>
</feature>
<comment type="similarity">
    <text evidence="4">Belongs to the glycosyltransferase 2 family.</text>
</comment>
<dbReference type="Pfam" id="PF13506">
    <property type="entry name" value="Glyco_transf_21"/>
    <property type="match status" value="1"/>
</dbReference>
<comment type="caution">
    <text evidence="18">The sequence shown here is derived from an EMBL/GenBank/DDBJ whole genome shotgun (WGS) entry which is preliminary data.</text>
</comment>
<dbReference type="InterPro" id="IPR036869">
    <property type="entry name" value="J_dom_sf"/>
</dbReference>
<dbReference type="InterPro" id="IPR015940">
    <property type="entry name" value="UBA"/>
</dbReference>
<feature type="region of interest" description="Disordered" evidence="15">
    <location>
        <begin position="1"/>
        <end position="58"/>
    </location>
</feature>
<dbReference type="PANTHER" id="PTHR12726:SF0">
    <property type="entry name" value="CERAMIDE GLUCOSYLTRANSFERASE"/>
    <property type="match status" value="1"/>
</dbReference>
<keyword evidence="8" id="KW-0808">Transferase</keyword>
<evidence type="ECO:0000313" key="18">
    <source>
        <dbReference type="EMBL" id="CAF9913696.1"/>
    </source>
</evidence>
<dbReference type="OrthoDB" id="1483400at2759"/>
<keyword evidence="11" id="KW-0472">Membrane</keyword>
<evidence type="ECO:0000256" key="12">
    <source>
        <dbReference type="ARBA" id="ARBA00031017"/>
    </source>
</evidence>
<dbReference type="FunFam" id="1.25.40.10:FF:000354">
    <property type="entry name" value="UBA domain-containing protein 7"/>
    <property type="match status" value="1"/>
</dbReference>
<dbReference type="InterPro" id="IPR001623">
    <property type="entry name" value="DnaJ_domain"/>
</dbReference>
<evidence type="ECO:0000256" key="1">
    <source>
        <dbReference type="ARBA" id="ARBA00004141"/>
    </source>
</evidence>
<evidence type="ECO:0000256" key="10">
    <source>
        <dbReference type="ARBA" id="ARBA00022989"/>
    </source>
</evidence>
<feature type="compositionally biased region" description="Low complexity" evidence="15">
    <location>
        <begin position="107"/>
        <end position="120"/>
    </location>
</feature>
<dbReference type="GO" id="GO:0006679">
    <property type="term" value="P:glucosylceramide biosynthetic process"/>
    <property type="evidence" value="ECO:0007669"/>
    <property type="project" value="TreeGrafter"/>
</dbReference>
<evidence type="ECO:0000256" key="11">
    <source>
        <dbReference type="ARBA" id="ARBA00023136"/>
    </source>
</evidence>
<keyword evidence="19" id="KW-1185">Reference proteome</keyword>
<evidence type="ECO:0000256" key="7">
    <source>
        <dbReference type="ARBA" id="ARBA00022676"/>
    </source>
</evidence>
<comment type="pathway">
    <text evidence="2">Lipid metabolism; sphingolipid metabolism.</text>
</comment>
<dbReference type="InterPro" id="IPR025993">
    <property type="entry name" value="Ceramide_glucosylTrfase"/>
</dbReference>
<feature type="region of interest" description="Disordered" evidence="15">
    <location>
        <begin position="100"/>
        <end position="120"/>
    </location>
</feature>
<dbReference type="SUPFAM" id="SSF46565">
    <property type="entry name" value="Chaperone J-domain"/>
    <property type="match status" value="1"/>
</dbReference>
<keyword evidence="9" id="KW-0812">Transmembrane</keyword>
<dbReference type="SUPFAM" id="SSF46934">
    <property type="entry name" value="UBA-like"/>
    <property type="match status" value="1"/>
</dbReference>
<evidence type="ECO:0000256" key="6">
    <source>
        <dbReference type="ARBA" id="ARBA00019988"/>
    </source>
</evidence>
<feature type="region of interest" description="Disordered" evidence="15">
    <location>
        <begin position="352"/>
        <end position="373"/>
    </location>
</feature>
<comment type="subcellular location">
    <subcellularLocation>
        <location evidence="1">Membrane</location>
        <topology evidence="1">Multi-pass membrane protein</topology>
    </subcellularLocation>
</comment>
<evidence type="ECO:0000313" key="19">
    <source>
        <dbReference type="Proteomes" id="UP000664169"/>
    </source>
</evidence>
<dbReference type="Proteomes" id="UP000664169">
    <property type="component" value="Unassembled WGS sequence"/>
</dbReference>
<dbReference type="PROSITE" id="PS50030">
    <property type="entry name" value="UBA"/>
    <property type="match status" value="1"/>
</dbReference>
<dbReference type="SUPFAM" id="SSF48452">
    <property type="entry name" value="TPR-like"/>
    <property type="match status" value="1"/>
</dbReference>
<evidence type="ECO:0000256" key="5">
    <source>
        <dbReference type="ARBA" id="ARBA00012699"/>
    </source>
</evidence>
<feature type="compositionally biased region" description="Polar residues" evidence="15">
    <location>
        <begin position="463"/>
        <end position="477"/>
    </location>
</feature>
<name>A0A8H3EW03_9LECA</name>
<dbReference type="EC" id="2.4.1.80" evidence="5"/>
<dbReference type="Gene3D" id="1.25.40.10">
    <property type="entry name" value="Tetratricopeptide repeat domain"/>
    <property type="match status" value="1"/>
</dbReference>
<dbReference type="Gene3D" id="1.10.8.10">
    <property type="entry name" value="DNA helicase RuvA subunit, C-terminal domain"/>
    <property type="match status" value="1"/>
</dbReference>
<dbReference type="GO" id="GO:0008120">
    <property type="term" value="F:ceramide glucosyltransferase activity"/>
    <property type="evidence" value="ECO:0007669"/>
    <property type="project" value="UniProtKB-EC"/>
</dbReference>
<evidence type="ECO:0000256" key="13">
    <source>
        <dbReference type="ARBA" id="ARBA00031543"/>
    </source>
</evidence>
<dbReference type="InterPro" id="IPR029044">
    <property type="entry name" value="Nucleotide-diphossugar_trans"/>
</dbReference>
<dbReference type="FunFam" id="1.10.287.110:FF:000002">
    <property type="entry name" value="putative tyrosine-protein phosphatase auxilin isoform X2"/>
    <property type="match status" value="1"/>
</dbReference>
<sequence length="1437" mass="157477">MDDLVDLDWSAANQPATKLPPAFSNTANYYPSLKPTPPISGRSTPLPDKAPAAVPKASTLQTDSFASLLPSFTSSQTSKNLSLKEQQALLEEQKRQKALNQARQWDSLSGGSASTSASVSRTTTPIPVSIQALNSQTSGQRLPLRAVTPLQQIHTVVQPTRQRSEDVEDILAAFDSSAPVDKSSHFPAPSRSGSGIANPTPSRSIINAKIDNFDDDDDDDPFGLGTTRAIPQTKVMASTAVVAEDDDVLGLLGKPVSELSIPKPSSSPGASAHPVDTAIAELVDMGFPADKAKDALARTESGLDIQAAVGYLLNQAHSESRSRNHKITPNANEVGEQQRRLGEDPAAVAWNRQQRANSQDRAENNDVTTGKEPTKFAAELGNNFFRTANSLWKAGQKKVNKAMADFNTEPDSAQPKWMRDAALASPPSPDGSSTLPENSLRDQAQLHTNFMTDEAALLESGSARPQSTRARKTSATPVRNHDSQAGRSQQQQRAKPRSPQPINSSFTDEIRSLTPQARTRVTREMNEEATPYVSPARRKKTTPQPLESNLQPNSIDKADPSNYPFSSVKQGQPRVSEVIQAARPAPARPATTIPVQSKPKTLSRLIPTISASAIQASTTRRNAGTAAFKLGNYSEAHASYTAAFRDIPKQHPLLIILLTNRALTSLKTGDPKQCIADADQALEIIGPSRGTDETIVIGGEDGVKDMSPYWEKAMMRRAEALEQLERWADAAKVWKECVEAGVGGAQSIQGRARCEKASGTGQAAAVAPKRTTSALSRAIPKPVARSALDELSGKSVANNIVNSEAVERLRAANSAAARLDDERFALTDSVADRVEKWKKGKEQNLRALLGSLDTVLWPDSGWKKIGMGELLNPSKVKINYMKGIAKVHPDKLSTSATTEQIMISGAVFSTLNEAWDTFKKENGFYRHFSKPIRRPTSSNLLPLDAVPHVTIIRPIVGLEPYLEDCLASTFSQDYPASKLTISFCISSPDDASLPLLQQLIARYPGFDTRIYIETEDPNLRLQEDDGVVSQAKKNLGPNPKIRNMSRAYREARGDIIWIADCNVWLHERTCGLMVDLLCGFRKEDLYGSNFSPTGRKYKFVHQLPLAVDVSHLPPSPESVLEGRRAQSVGWSGIGGGLLEELFMSTSHVKFYTAISTVAIAPCTVGKSNMFRRSHLDALTQPKNTDAGFGPGIDFFSDNICEDHLIGDLLWKTPVPEPVQEKAAREGSSPSSDKLAKTKSWRHHALLINPPCIQPQYQTRLSIYARRRIRWLRVRKFTVPVATLVEPGTESLLASAILAWMLTTHNWIHTHLHIPQTWSAFAWIWFISMTAWIATDMAIWNLLQSWTGGSSSSSSTEEAKYVVTTTPPVFIGAAARNRSWTQWLQAWLGRELLACPVWIWAVLGGTQVVWRGRKFWVGMDMKVHEVVVPEHKKKKKTR</sequence>
<proteinExistence type="inferred from homology"/>
<dbReference type="GO" id="GO:0016020">
    <property type="term" value="C:membrane"/>
    <property type="evidence" value="ECO:0007669"/>
    <property type="project" value="UniProtKB-SubCell"/>
</dbReference>
<evidence type="ECO:0000256" key="2">
    <source>
        <dbReference type="ARBA" id="ARBA00004760"/>
    </source>
</evidence>
<feature type="compositionally biased region" description="Polar residues" evidence="15">
    <location>
        <begin position="542"/>
        <end position="554"/>
    </location>
</feature>
<dbReference type="UniPathway" id="UPA00222"/>
<dbReference type="PANTHER" id="PTHR12726">
    <property type="entry name" value="CERAMIDE GLUCOSYLTRANSFERASE"/>
    <property type="match status" value="1"/>
</dbReference>
<evidence type="ECO:0000256" key="3">
    <source>
        <dbReference type="ARBA" id="ARBA00004991"/>
    </source>
</evidence>
<accession>A0A8H3EW03</accession>
<dbReference type="EMBL" id="CAJPDQ010000008">
    <property type="protein sequence ID" value="CAF9913696.1"/>
    <property type="molecule type" value="Genomic_DNA"/>
</dbReference>
<feature type="compositionally biased region" description="Polar residues" evidence="15">
    <location>
        <begin position="191"/>
        <end position="202"/>
    </location>
</feature>
<keyword evidence="10" id="KW-1133">Transmembrane helix</keyword>
<dbReference type="InterPro" id="IPR011990">
    <property type="entry name" value="TPR-like_helical_dom_sf"/>
</dbReference>
<dbReference type="Gene3D" id="3.90.550.10">
    <property type="entry name" value="Spore Coat Polysaccharide Biosynthesis Protein SpsA, Chain A"/>
    <property type="match status" value="1"/>
</dbReference>
<keyword evidence="7" id="KW-0328">Glycosyltransferase</keyword>
<feature type="compositionally biased region" description="Polar residues" evidence="15">
    <location>
        <begin position="500"/>
        <end position="519"/>
    </location>
</feature>
<reference evidence="18" key="1">
    <citation type="submission" date="2021-03" db="EMBL/GenBank/DDBJ databases">
        <authorList>
            <person name="Tagirdzhanova G."/>
        </authorList>
    </citation>
    <scope>NUCLEOTIDE SEQUENCE</scope>
</reference>
<feature type="domain" description="UBA" evidence="16">
    <location>
        <begin position="274"/>
        <end position="315"/>
    </location>
</feature>
<feature type="domain" description="J" evidence="17">
    <location>
        <begin position="860"/>
        <end position="929"/>
    </location>
</feature>
<feature type="region of interest" description="Disordered" evidence="15">
    <location>
        <begin position="458"/>
        <end position="574"/>
    </location>
</feature>
<evidence type="ECO:0000259" key="17">
    <source>
        <dbReference type="PROSITE" id="PS50076"/>
    </source>
</evidence>
<evidence type="ECO:0000256" key="4">
    <source>
        <dbReference type="ARBA" id="ARBA00006739"/>
    </source>
</evidence>
<comment type="pathway">
    <text evidence="3">Sphingolipid metabolism.</text>
</comment>
<dbReference type="Gene3D" id="1.10.287.110">
    <property type="entry name" value="DnaJ domain"/>
    <property type="match status" value="1"/>
</dbReference>
<organism evidence="18 19">
    <name type="scientific">Gomphillus americanus</name>
    <dbReference type="NCBI Taxonomy" id="1940652"/>
    <lineage>
        <taxon>Eukaryota</taxon>
        <taxon>Fungi</taxon>
        <taxon>Dikarya</taxon>
        <taxon>Ascomycota</taxon>
        <taxon>Pezizomycotina</taxon>
        <taxon>Lecanoromycetes</taxon>
        <taxon>OSLEUM clade</taxon>
        <taxon>Ostropomycetidae</taxon>
        <taxon>Ostropales</taxon>
        <taxon>Graphidaceae</taxon>
        <taxon>Gomphilloideae</taxon>
        <taxon>Gomphillus</taxon>
    </lineage>
</organism>
<evidence type="ECO:0000256" key="14">
    <source>
        <dbReference type="ARBA" id="ARBA00032575"/>
    </source>
</evidence>
<gene>
    <name evidence="18" type="ORF">GOMPHAMPRED_007998</name>
</gene>
<evidence type="ECO:0000259" key="16">
    <source>
        <dbReference type="PROSITE" id="PS50030"/>
    </source>
</evidence>
<protein>
    <recommendedName>
        <fullName evidence="6">Ceramide glucosyltransferase</fullName>
        <ecNumber evidence="5">2.4.1.80</ecNumber>
    </recommendedName>
    <alternativeName>
        <fullName evidence="13">Glucosylceramide synthase</fullName>
    </alternativeName>
    <alternativeName>
        <fullName evidence="14">UDP-glucose ceramide glucosyltransferase</fullName>
    </alternativeName>
    <alternativeName>
        <fullName evidence="12">UDP-glucose:N-acylsphingosine D-glucosyltransferase</fullName>
    </alternativeName>
</protein>
<dbReference type="InterPro" id="IPR009060">
    <property type="entry name" value="UBA-like_sf"/>
</dbReference>
<feature type="region of interest" description="Disordered" evidence="15">
    <location>
        <begin position="407"/>
        <end position="438"/>
    </location>
</feature>
<dbReference type="SMART" id="SM00165">
    <property type="entry name" value="UBA"/>
    <property type="match status" value="1"/>
</dbReference>
<evidence type="ECO:0000256" key="15">
    <source>
        <dbReference type="SAM" id="MobiDB-lite"/>
    </source>
</evidence>
<dbReference type="SUPFAM" id="SSF53448">
    <property type="entry name" value="Nucleotide-diphospho-sugar transferases"/>
    <property type="match status" value="1"/>
</dbReference>
<dbReference type="PROSITE" id="PS50076">
    <property type="entry name" value="DNAJ_2"/>
    <property type="match status" value="1"/>
</dbReference>
<evidence type="ECO:0000256" key="8">
    <source>
        <dbReference type="ARBA" id="ARBA00022679"/>
    </source>
</evidence>